<organism evidence="3 4">
    <name type="scientific">Necator americanus</name>
    <name type="common">Human hookworm</name>
    <dbReference type="NCBI Taxonomy" id="51031"/>
    <lineage>
        <taxon>Eukaryota</taxon>
        <taxon>Metazoa</taxon>
        <taxon>Ecdysozoa</taxon>
        <taxon>Nematoda</taxon>
        <taxon>Chromadorea</taxon>
        <taxon>Rhabditida</taxon>
        <taxon>Rhabditina</taxon>
        <taxon>Rhabditomorpha</taxon>
        <taxon>Strongyloidea</taxon>
        <taxon>Ancylostomatidae</taxon>
        <taxon>Bunostominae</taxon>
        <taxon>Necator</taxon>
    </lineage>
</organism>
<evidence type="ECO:0000313" key="3">
    <source>
        <dbReference type="EMBL" id="ETN72464.1"/>
    </source>
</evidence>
<proteinExistence type="predicted"/>
<dbReference type="InterPro" id="IPR015919">
    <property type="entry name" value="Cadherin-like_sf"/>
</dbReference>
<dbReference type="STRING" id="51031.W2SRU3"/>
<dbReference type="PROSITE" id="PS50268">
    <property type="entry name" value="CADHERIN_2"/>
    <property type="match status" value="1"/>
</dbReference>
<dbReference type="GO" id="GO:0007156">
    <property type="term" value="P:homophilic cell adhesion via plasma membrane adhesion molecules"/>
    <property type="evidence" value="ECO:0007669"/>
    <property type="project" value="InterPro"/>
</dbReference>
<protein>
    <submittedName>
        <fullName evidence="3">Cadherin domain protein</fullName>
    </submittedName>
</protein>
<gene>
    <name evidence="3" type="ORF">NECAME_13862</name>
</gene>
<dbReference type="KEGG" id="nai:NECAME_13862"/>
<dbReference type="Gene3D" id="2.60.40.60">
    <property type="entry name" value="Cadherins"/>
    <property type="match status" value="1"/>
</dbReference>
<keyword evidence="4" id="KW-1185">Reference proteome</keyword>
<dbReference type="GO" id="GO:0005509">
    <property type="term" value="F:calcium ion binding"/>
    <property type="evidence" value="ECO:0007669"/>
    <property type="project" value="UniProtKB-UniRule"/>
</dbReference>
<dbReference type="InterPro" id="IPR002126">
    <property type="entry name" value="Cadherin-like_dom"/>
</dbReference>
<feature type="domain" description="Cadherin" evidence="2">
    <location>
        <begin position="3"/>
        <end position="86"/>
    </location>
</feature>
<dbReference type="Pfam" id="PF00028">
    <property type="entry name" value="Cadherin"/>
    <property type="match status" value="1"/>
</dbReference>
<name>W2SRU3_NECAM</name>
<dbReference type="OrthoDB" id="6252479at2759"/>
<evidence type="ECO:0000259" key="2">
    <source>
        <dbReference type="PROSITE" id="PS50268"/>
    </source>
</evidence>
<dbReference type="EMBL" id="KI664253">
    <property type="protein sequence ID" value="ETN72464.1"/>
    <property type="molecule type" value="Genomic_DNA"/>
</dbReference>
<sequence length="140" mass="15141">MVVPRDSSPSTTVGTVVVTDPDNGANGTVVYRSQQSHPLFVVKNNGDVHLRRALAEADPTDVRLSIIASDQGVPRKSTVCHVQIRIGRGTAAVKIIEPFERNIRAPNSCQSSCLIRQLNATGVAKWQIQSNGIIFSKNHS</sequence>
<evidence type="ECO:0000313" key="4">
    <source>
        <dbReference type="Proteomes" id="UP000053676"/>
    </source>
</evidence>
<reference evidence="4" key="1">
    <citation type="journal article" date="2014" name="Nat. Genet.">
        <title>Genome of the human hookworm Necator americanus.</title>
        <authorList>
            <person name="Tang Y.T."/>
            <person name="Gao X."/>
            <person name="Rosa B.A."/>
            <person name="Abubucker S."/>
            <person name="Hallsworth-Pepin K."/>
            <person name="Martin J."/>
            <person name="Tyagi R."/>
            <person name="Heizer E."/>
            <person name="Zhang X."/>
            <person name="Bhonagiri-Palsikar V."/>
            <person name="Minx P."/>
            <person name="Warren W.C."/>
            <person name="Wang Q."/>
            <person name="Zhan B."/>
            <person name="Hotez P.J."/>
            <person name="Sternberg P.W."/>
            <person name="Dougall A."/>
            <person name="Gaze S.T."/>
            <person name="Mulvenna J."/>
            <person name="Sotillo J."/>
            <person name="Ranganathan S."/>
            <person name="Rabelo E.M."/>
            <person name="Wilson R.K."/>
            <person name="Felgner P.L."/>
            <person name="Bethony J."/>
            <person name="Hawdon J.M."/>
            <person name="Gasser R.B."/>
            <person name="Loukas A."/>
            <person name="Mitreva M."/>
        </authorList>
    </citation>
    <scope>NUCLEOTIDE SEQUENCE [LARGE SCALE GENOMIC DNA]</scope>
</reference>
<dbReference type="SUPFAM" id="SSF49313">
    <property type="entry name" value="Cadherin-like"/>
    <property type="match status" value="1"/>
</dbReference>
<dbReference type="Proteomes" id="UP000053676">
    <property type="component" value="Unassembled WGS sequence"/>
</dbReference>
<dbReference type="CDD" id="cd11304">
    <property type="entry name" value="Cadherin_repeat"/>
    <property type="match status" value="1"/>
</dbReference>
<keyword evidence="1" id="KW-0106">Calcium</keyword>
<evidence type="ECO:0000256" key="1">
    <source>
        <dbReference type="PROSITE-ProRule" id="PRU00043"/>
    </source>
</evidence>
<dbReference type="AlphaFoldDB" id="W2SRU3"/>
<accession>W2SRU3</accession>
<dbReference type="GO" id="GO:0016020">
    <property type="term" value="C:membrane"/>
    <property type="evidence" value="ECO:0007669"/>
    <property type="project" value="InterPro"/>
</dbReference>